<dbReference type="EMBL" id="KV744953">
    <property type="protein sequence ID" value="OCK80587.1"/>
    <property type="molecule type" value="Genomic_DNA"/>
</dbReference>
<evidence type="ECO:0008006" key="5">
    <source>
        <dbReference type="Google" id="ProtNLM"/>
    </source>
</evidence>
<evidence type="ECO:0000256" key="1">
    <source>
        <dbReference type="SAM" id="MobiDB-lite"/>
    </source>
</evidence>
<feature type="compositionally biased region" description="Basic and acidic residues" evidence="1">
    <location>
        <begin position="227"/>
        <end position="246"/>
    </location>
</feature>
<name>A0A8E2EAT8_9PEZI</name>
<dbReference type="AlphaFoldDB" id="A0A8E2EAT8"/>
<keyword evidence="2" id="KW-0472">Membrane</keyword>
<keyword evidence="2" id="KW-1133">Transmembrane helix</keyword>
<sequence length="336" mass="37133">MKFVQLHHAHSGSRPTALMSNFTMLSLSRMETLLDTLNLMLAILVPVGVIGGIVAVFYFNLIDTAGPVPSPRTHPRVVLQPPERYQRRGRTVSRRPRAPTPPRAPDGRPYSPPLRRREPLRLQQVPKSFSTSGDLAYSLGHLQGQLHAVFDRLGRVESERSLGAGQRLYPMQSRGFFNSGGDVNSLGFFQPRRRQNLWRYVSDGWSDGDEELFDREVEEVEGADEGMEGHDDGIWRRKDEERDGDGKAGPSRGPVRGASPSAGGEEKAEGAGARNVTVEDETPACAKHEVPAQAAVRTESRESQSFQGKGKGKDVVLLVDGDSWESGLFDSHHSRF</sequence>
<evidence type="ECO:0000313" key="4">
    <source>
        <dbReference type="Proteomes" id="UP000250266"/>
    </source>
</evidence>
<accession>A0A8E2EAT8</accession>
<feature type="region of interest" description="Disordered" evidence="1">
    <location>
        <begin position="220"/>
        <end position="315"/>
    </location>
</feature>
<protein>
    <recommendedName>
        <fullName evidence="5">Transmembrane protein</fullName>
    </recommendedName>
</protein>
<keyword evidence="2" id="KW-0812">Transmembrane</keyword>
<feature type="transmembrane region" description="Helical" evidence="2">
    <location>
        <begin position="37"/>
        <end position="59"/>
    </location>
</feature>
<organism evidence="3 4">
    <name type="scientific">Lepidopterella palustris CBS 459.81</name>
    <dbReference type="NCBI Taxonomy" id="1314670"/>
    <lineage>
        <taxon>Eukaryota</taxon>
        <taxon>Fungi</taxon>
        <taxon>Dikarya</taxon>
        <taxon>Ascomycota</taxon>
        <taxon>Pezizomycotina</taxon>
        <taxon>Dothideomycetes</taxon>
        <taxon>Pleosporomycetidae</taxon>
        <taxon>Mytilinidiales</taxon>
        <taxon>Argynnaceae</taxon>
        <taxon>Lepidopterella</taxon>
    </lineage>
</organism>
<evidence type="ECO:0000256" key="2">
    <source>
        <dbReference type="SAM" id="Phobius"/>
    </source>
</evidence>
<proteinExistence type="predicted"/>
<feature type="compositionally biased region" description="Basic residues" evidence="1">
    <location>
        <begin position="87"/>
        <end position="97"/>
    </location>
</feature>
<dbReference type="Proteomes" id="UP000250266">
    <property type="component" value="Unassembled WGS sequence"/>
</dbReference>
<reference evidence="3 4" key="1">
    <citation type="journal article" date="2016" name="Nat. Commun.">
        <title>Ectomycorrhizal ecology is imprinted in the genome of the dominant symbiotic fungus Cenococcum geophilum.</title>
        <authorList>
            <consortium name="DOE Joint Genome Institute"/>
            <person name="Peter M."/>
            <person name="Kohler A."/>
            <person name="Ohm R.A."/>
            <person name="Kuo A."/>
            <person name="Krutzmann J."/>
            <person name="Morin E."/>
            <person name="Arend M."/>
            <person name="Barry K.W."/>
            <person name="Binder M."/>
            <person name="Choi C."/>
            <person name="Clum A."/>
            <person name="Copeland A."/>
            <person name="Grisel N."/>
            <person name="Haridas S."/>
            <person name="Kipfer T."/>
            <person name="LaButti K."/>
            <person name="Lindquist E."/>
            <person name="Lipzen A."/>
            <person name="Maire R."/>
            <person name="Meier B."/>
            <person name="Mihaltcheva S."/>
            <person name="Molinier V."/>
            <person name="Murat C."/>
            <person name="Poggeler S."/>
            <person name="Quandt C.A."/>
            <person name="Sperisen C."/>
            <person name="Tritt A."/>
            <person name="Tisserant E."/>
            <person name="Crous P.W."/>
            <person name="Henrissat B."/>
            <person name="Nehls U."/>
            <person name="Egli S."/>
            <person name="Spatafora J.W."/>
            <person name="Grigoriev I.V."/>
            <person name="Martin F.M."/>
        </authorList>
    </citation>
    <scope>NUCLEOTIDE SEQUENCE [LARGE SCALE GENOMIC DNA]</scope>
    <source>
        <strain evidence="3 4">CBS 459.81</strain>
    </source>
</reference>
<evidence type="ECO:0000313" key="3">
    <source>
        <dbReference type="EMBL" id="OCK80587.1"/>
    </source>
</evidence>
<keyword evidence="4" id="KW-1185">Reference proteome</keyword>
<gene>
    <name evidence="3" type="ORF">K432DRAFT_443027</name>
</gene>
<feature type="region of interest" description="Disordered" evidence="1">
    <location>
        <begin position="70"/>
        <end position="122"/>
    </location>
</feature>